<dbReference type="Proteomes" id="UP000007819">
    <property type="component" value="Chromosome A2"/>
</dbReference>
<organism evidence="3 4">
    <name type="scientific">Acyrthosiphon pisum</name>
    <name type="common">Pea aphid</name>
    <dbReference type="NCBI Taxonomy" id="7029"/>
    <lineage>
        <taxon>Eukaryota</taxon>
        <taxon>Metazoa</taxon>
        <taxon>Ecdysozoa</taxon>
        <taxon>Arthropoda</taxon>
        <taxon>Hexapoda</taxon>
        <taxon>Insecta</taxon>
        <taxon>Pterygota</taxon>
        <taxon>Neoptera</taxon>
        <taxon>Paraneoptera</taxon>
        <taxon>Hemiptera</taxon>
        <taxon>Sternorrhyncha</taxon>
        <taxon>Aphidomorpha</taxon>
        <taxon>Aphidoidea</taxon>
        <taxon>Aphididae</taxon>
        <taxon>Macrosiphini</taxon>
        <taxon>Acyrthosiphon</taxon>
    </lineage>
</organism>
<dbReference type="RefSeq" id="XP_001949577.1">
    <property type="nucleotide sequence ID" value="XM_001949542.4"/>
</dbReference>
<reference evidence="4" key="1">
    <citation type="submission" date="2010-06" db="EMBL/GenBank/DDBJ databases">
        <authorList>
            <person name="Jiang H."/>
            <person name="Abraham K."/>
            <person name="Ali S."/>
            <person name="Alsbrooks S.L."/>
            <person name="Anim B.N."/>
            <person name="Anosike U.S."/>
            <person name="Attaway T."/>
            <person name="Bandaranaike D.P."/>
            <person name="Battles P.K."/>
            <person name="Bell S.N."/>
            <person name="Bell A.V."/>
            <person name="Beltran B."/>
            <person name="Bickham C."/>
            <person name="Bustamante Y."/>
            <person name="Caleb T."/>
            <person name="Canada A."/>
            <person name="Cardenas V."/>
            <person name="Carter K."/>
            <person name="Chacko J."/>
            <person name="Chandrabose M.N."/>
            <person name="Chavez D."/>
            <person name="Chavez A."/>
            <person name="Chen L."/>
            <person name="Chu H.-S."/>
            <person name="Claassen K.J."/>
            <person name="Cockrell R."/>
            <person name="Collins M."/>
            <person name="Cooper J.A."/>
            <person name="Cree A."/>
            <person name="Curry S.M."/>
            <person name="Da Y."/>
            <person name="Dao M.D."/>
            <person name="Das B."/>
            <person name="Davila M.-L."/>
            <person name="Davy-Carroll L."/>
            <person name="Denson S."/>
            <person name="Dinh H."/>
            <person name="Ebong V.E."/>
            <person name="Edwards J.R."/>
            <person name="Egan A."/>
            <person name="El-Daye J."/>
            <person name="Escobedo L."/>
            <person name="Fernandez S."/>
            <person name="Fernando P.R."/>
            <person name="Flagg N."/>
            <person name="Forbes L.D."/>
            <person name="Fowler R.G."/>
            <person name="Fu Q."/>
            <person name="Gabisi R.A."/>
            <person name="Ganer J."/>
            <person name="Garbino Pronczuk A."/>
            <person name="Garcia R.M."/>
            <person name="Garner T."/>
            <person name="Garrett T.E."/>
            <person name="Gonzalez D.A."/>
            <person name="Hamid H."/>
            <person name="Hawkins E.S."/>
            <person name="Hirani K."/>
            <person name="Hogues M.E."/>
            <person name="Hollins B."/>
            <person name="Hsiao C.-H."/>
            <person name="Jabil R."/>
            <person name="James M.L."/>
            <person name="Jhangiani S.N."/>
            <person name="Johnson B."/>
            <person name="Johnson Q."/>
            <person name="Joshi V."/>
            <person name="Kalu J.B."/>
            <person name="Kam C."/>
            <person name="Kashfia A."/>
            <person name="Keebler J."/>
            <person name="Kisamo H."/>
            <person name="Kovar C.L."/>
            <person name="Lago L.A."/>
            <person name="Lai C.-Y."/>
            <person name="Laidlaw J."/>
            <person name="Lara F."/>
            <person name="Le T.-K."/>
            <person name="Lee S.L."/>
            <person name="Legall F.H."/>
            <person name="Lemon S.J."/>
            <person name="Lewis L.R."/>
            <person name="Li B."/>
            <person name="Liu Y."/>
            <person name="Liu Y.-S."/>
            <person name="Lopez J."/>
            <person name="Lozado R.J."/>
            <person name="Lu J."/>
            <person name="Madu R.C."/>
            <person name="Maheshwari M."/>
            <person name="Maheshwari R."/>
            <person name="Malloy K."/>
            <person name="Martinez E."/>
            <person name="Mathew T."/>
            <person name="Mercado I.C."/>
            <person name="Mercado C."/>
            <person name="Meyer B."/>
            <person name="Montgomery K."/>
            <person name="Morgan M.B."/>
            <person name="Munidasa M."/>
            <person name="Nazareth L.V."/>
            <person name="Nelson J."/>
            <person name="Ng B.M."/>
            <person name="Nguyen N.B."/>
            <person name="Nguyen P.Q."/>
            <person name="Nguyen T."/>
            <person name="Obregon M."/>
            <person name="Okwuonu G.O."/>
            <person name="Onwere C.G."/>
            <person name="Orozco G."/>
            <person name="Parra A."/>
            <person name="Patel S."/>
            <person name="Patil S."/>
            <person name="Perez A."/>
            <person name="Perez Y."/>
            <person name="Pham C."/>
            <person name="Primus E.L."/>
            <person name="Pu L.-L."/>
            <person name="Puazo M."/>
            <person name="Qin X."/>
            <person name="Quiroz J.B."/>
            <person name="Reese J."/>
            <person name="Richards S."/>
            <person name="Rives C.M."/>
            <person name="Robberts R."/>
            <person name="Ruiz S.J."/>
            <person name="Ruiz M.J."/>
            <person name="Santibanez J."/>
            <person name="Schneider B.W."/>
            <person name="Sisson I."/>
            <person name="Smith M."/>
            <person name="Sodergren E."/>
            <person name="Song X.-Z."/>
            <person name="Song B.B."/>
            <person name="Summersgill H."/>
            <person name="Thelus R."/>
            <person name="Thornton R.D."/>
            <person name="Trejos Z.Y."/>
            <person name="Usmani K."/>
            <person name="Vattathil S."/>
            <person name="Villasana D."/>
            <person name="Walker D.L."/>
            <person name="Wang S."/>
            <person name="Wang K."/>
            <person name="White C.S."/>
            <person name="Williams A.C."/>
            <person name="Williamson J."/>
            <person name="Wilson K."/>
            <person name="Woghiren I.O."/>
            <person name="Woodworth J.R."/>
            <person name="Worley K.C."/>
            <person name="Wright R.A."/>
            <person name="Wu W."/>
            <person name="Young L."/>
            <person name="Zhang L."/>
            <person name="Zhang J."/>
            <person name="Zhu Y."/>
            <person name="Muzny D.M."/>
            <person name="Weinstock G."/>
            <person name="Gibbs R.A."/>
        </authorList>
    </citation>
    <scope>NUCLEOTIDE SEQUENCE [LARGE SCALE GENOMIC DNA]</scope>
    <source>
        <strain evidence="4">LSR1</strain>
    </source>
</reference>
<protein>
    <recommendedName>
        <fullName evidence="2">26S proteasome non-ATPase regulatory subunit 5</fullName>
    </recommendedName>
</protein>
<name>A0A8R1W1X3_ACYPI</name>
<dbReference type="EnsemblMetazoa" id="XM_001949542.5">
    <property type="protein sequence ID" value="XP_001949577.1"/>
    <property type="gene ID" value="LOC100164553"/>
</dbReference>
<reference evidence="3" key="2">
    <citation type="submission" date="2022-06" db="UniProtKB">
        <authorList>
            <consortium name="EnsemblMetazoa"/>
        </authorList>
    </citation>
    <scope>IDENTIFICATION</scope>
</reference>
<dbReference type="InterPro" id="IPR019538">
    <property type="entry name" value="PSMD5"/>
</dbReference>
<keyword evidence="4" id="KW-1185">Reference proteome</keyword>
<dbReference type="PANTHER" id="PTHR13554:SF10">
    <property type="entry name" value="26S PROTEASOME NON-ATPASE REGULATORY SUBUNIT 5"/>
    <property type="match status" value="1"/>
</dbReference>
<dbReference type="Gene3D" id="1.25.10.10">
    <property type="entry name" value="Leucine-rich Repeat Variant"/>
    <property type="match status" value="1"/>
</dbReference>
<evidence type="ECO:0000313" key="4">
    <source>
        <dbReference type="Proteomes" id="UP000007819"/>
    </source>
</evidence>
<dbReference type="AlphaFoldDB" id="A0A8R1W1X3"/>
<evidence type="ECO:0000313" key="3">
    <source>
        <dbReference type="EnsemblMetazoa" id="XP_001949577.1"/>
    </source>
</evidence>
<dbReference type="SUPFAM" id="SSF48371">
    <property type="entry name" value="ARM repeat"/>
    <property type="match status" value="1"/>
</dbReference>
<dbReference type="PANTHER" id="PTHR13554">
    <property type="entry name" value="26S PROTEASOME NON-ATPASE REGULATORY SUBUNIT 5-RELATED"/>
    <property type="match status" value="1"/>
</dbReference>
<sequence length="532" mass="59696">MSVDLTAVDGNNTHTLDTNLIALAMHKLSIDNTNVTDVLTDCNIYLTKLNRCDLLKSANLMDLNLIFDCLNTTDQTQIEMSCALLQKLLSVLQPNHAFNKYSASIERAIHHPNDTVKSTILSELEKMLANDNNVDIQVDLACTIVDCLTSSDMTVSYNAVKCLKRFQSVETLSSIPILSKLQIIMAVDAKIRTRVYDILIHWAKSVDALALISSKGLFTNLVKDITYPDVMMQMVTIQMLIPLSITEYGFDYLNSIGIISGLYRLLSSNPKELDDPSVVILNPIVLEFFIKVTQVRPLFIFTTYPKVFVVIYEVLKEGDDSLVGVAINAISTLASSWECKMLLDNPSASTILHYDGDDELDIWSIFIIELNRIATSTKTELKAGAIQAITKIIQIENGELSSRSDMIERTKKWYKQLKDNPLKNIVHASCIVPFLNIQQAGYEMLQALAEQPWGQEEINKCSTLLDLVFKDCPKDPIPIKDLKKMIIKTLLESNTSKNTMSEELLFRIQHSEAIKSNEHAPQPDVLVENMSI</sequence>
<dbReference type="GO" id="GO:0043248">
    <property type="term" value="P:proteasome assembly"/>
    <property type="evidence" value="ECO:0007669"/>
    <property type="project" value="InterPro"/>
</dbReference>
<evidence type="ECO:0000256" key="1">
    <source>
        <dbReference type="ARBA" id="ARBA00006823"/>
    </source>
</evidence>
<accession>A0A8R1W1X3</accession>
<dbReference type="InterPro" id="IPR016024">
    <property type="entry name" value="ARM-type_fold"/>
</dbReference>
<dbReference type="GeneID" id="100164553"/>
<dbReference type="OrthoDB" id="10250600at2759"/>
<comment type="similarity">
    <text evidence="1">Belongs to the proteasome subunit S5B/HSM3 family.</text>
</comment>
<evidence type="ECO:0000256" key="2">
    <source>
        <dbReference type="ARBA" id="ARBA00014933"/>
    </source>
</evidence>
<dbReference type="InterPro" id="IPR011989">
    <property type="entry name" value="ARM-like"/>
</dbReference>
<dbReference type="Pfam" id="PF10508">
    <property type="entry name" value="Proteasom_PSMB"/>
    <property type="match status" value="1"/>
</dbReference>
<dbReference type="KEGG" id="api:100164553"/>
<dbReference type="OMA" id="WGQEYIS"/>
<dbReference type="GO" id="GO:0005829">
    <property type="term" value="C:cytosol"/>
    <property type="evidence" value="ECO:0007669"/>
    <property type="project" value="TreeGrafter"/>
</dbReference>
<proteinExistence type="inferred from homology"/>